<dbReference type="KEGG" id="fcs:TRV642_1141"/>
<dbReference type="Gene3D" id="1.10.10.10">
    <property type="entry name" value="Winged helix-like DNA-binding domain superfamily/Winged helix DNA-binding domain"/>
    <property type="match status" value="1"/>
</dbReference>
<dbReference type="InterPro" id="IPR036388">
    <property type="entry name" value="WH-like_DNA-bd_sf"/>
</dbReference>
<dbReference type="NCBIfam" id="TIGR02937">
    <property type="entry name" value="sigma70-ECF"/>
    <property type="match status" value="1"/>
</dbReference>
<evidence type="ECO:0000313" key="7">
    <source>
        <dbReference type="EMBL" id="CAI2766153.1"/>
    </source>
</evidence>
<evidence type="ECO:0000256" key="3">
    <source>
        <dbReference type="ARBA" id="ARBA00023082"/>
    </source>
</evidence>
<dbReference type="EMBL" id="OX336425">
    <property type="protein sequence ID" value="CAI2766153.1"/>
    <property type="molecule type" value="Genomic_DNA"/>
</dbReference>
<dbReference type="GO" id="GO:0016987">
    <property type="term" value="F:sigma factor activity"/>
    <property type="evidence" value="ECO:0007669"/>
    <property type="project" value="UniProtKB-KW"/>
</dbReference>
<keyword evidence="3" id="KW-0731">Sigma factor</keyword>
<dbReference type="GO" id="GO:0003677">
    <property type="term" value="F:DNA binding"/>
    <property type="evidence" value="ECO:0007669"/>
    <property type="project" value="InterPro"/>
</dbReference>
<dbReference type="InterPro" id="IPR013325">
    <property type="entry name" value="RNA_pol_sigma_r2"/>
</dbReference>
<evidence type="ECO:0000259" key="5">
    <source>
        <dbReference type="Pfam" id="PF04542"/>
    </source>
</evidence>
<feature type="domain" description="RNA polymerase sigma-70 region 2" evidence="5">
    <location>
        <begin position="24"/>
        <end position="91"/>
    </location>
</feature>
<dbReference type="InterPro" id="IPR014284">
    <property type="entry name" value="RNA_pol_sigma-70_dom"/>
</dbReference>
<name>A0A9W4X2P7_9FLAO</name>
<feature type="domain" description="RNA polymerase sigma factor 70 region 4 type 2" evidence="6">
    <location>
        <begin position="123"/>
        <end position="175"/>
    </location>
</feature>
<dbReference type="PANTHER" id="PTHR43133">
    <property type="entry name" value="RNA POLYMERASE ECF-TYPE SIGMA FACTO"/>
    <property type="match status" value="1"/>
</dbReference>
<dbReference type="SUPFAM" id="SSF88659">
    <property type="entry name" value="Sigma3 and sigma4 domains of RNA polymerase sigma factors"/>
    <property type="match status" value="1"/>
</dbReference>
<dbReference type="CDD" id="cd06171">
    <property type="entry name" value="Sigma70_r4"/>
    <property type="match status" value="1"/>
</dbReference>
<protein>
    <submittedName>
        <fullName evidence="7">RNA polymerase sigma-H factor</fullName>
    </submittedName>
</protein>
<evidence type="ECO:0000259" key="6">
    <source>
        <dbReference type="Pfam" id="PF08281"/>
    </source>
</evidence>
<gene>
    <name evidence="7" type="primary">algU</name>
    <name evidence="7" type="ORF">TRV642_1141</name>
</gene>
<dbReference type="InterPro" id="IPR013249">
    <property type="entry name" value="RNA_pol_sigma70_r4_t2"/>
</dbReference>
<dbReference type="Gene3D" id="1.10.1740.10">
    <property type="match status" value="1"/>
</dbReference>
<organism evidence="7 8">
    <name type="scientific">Flavobacterium collinsii</name>
    <dbReference type="NCBI Taxonomy" id="1114861"/>
    <lineage>
        <taxon>Bacteria</taxon>
        <taxon>Pseudomonadati</taxon>
        <taxon>Bacteroidota</taxon>
        <taxon>Flavobacteriia</taxon>
        <taxon>Flavobacteriales</taxon>
        <taxon>Flavobacteriaceae</taxon>
        <taxon>Flavobacterium</taxon>
    </lineage>
</organism>
<dbReference type="Pfam" id="PF04542">
    <property type="entry name" value="Sigma70_r2"/>
    <property type="match status" value="1"/>
</dbReference>
<dbReference type="PANTHER" id="PTHR43133:SF45">
    <property type="entry name" value="RNA POLYMERASE ECF-TYPE SIGMA FACTOR"/>
    <property type="match status" value="1"/>
</dbReference>
<dbReference type="InterPro" id="IPR039425">
    <property type="entry name" value="RNA_pol_sigma-70-like"/>
</dbReference>
<dbReference type="InterPro" id="IPR007627">
    <property type="entry name" value="RNA_pol_sigma70_r2"/>
</dbReference>
<sequence length="195" mass="22803">MSTIPDQHYIDKILQGETNAFAILVDRYKDMIFTLALQMVKNREEAEEVSQDTFVKIYSSLGKFKGDSKFSTWAYKVTYNTCLDRLKKNKKEDLNISIDEFSAHLIKTMDNALSALEDKERKQTIQNCLSMLPREENILLTLFYFEDQNLEEIGKVMGITANNVKVKLFRSRQKLAVILKKQLEPEIVQCYERER</sequence>
<accession>A0A9W4X2P7</accession>
<comment type="similarity">
    <text evidence="1">Belongs to the sigma-70 factor family. ECF subfamily.</text>
</comment>
<dbReference type="Proteomes" id="UP001152749">
    <property type="component" value="Chromosome"/>
</dbReference>
<dbReference type="AlphaFoldDB" id="A0A9W4X2P7"/>
<dbReference type="Pfam" id="PF08281">
    <property type="entry name" value="Sigma70_r4_2"/>
    <property type="match status" value="1"/>
</dbReference>
<evidence type="ECO:0000256" key="4">
    <source>
        <dbReference type="ARBA" id="ARBA00023163"/>
    </source>
</evidence>
<dbReference type="SUPFAM" id="SSF88946">
    <property type="entry name" value="Sigma2 domain of RNA polymerase sigma factors"/>
    <property type="match status" value="1"/>
</dbReference>
<evidence type="ECO:0000256" key="1">
    <source>
        <dbReference type="ARBA" id="ARBA00010641"/>
    </source>
</evidence>
<dbReference type="InterPro" id="IPR013324">
    <property type="entry name" value="RNA_pol_sigma_r3/r4-like"/>
</dbReference>
<evidence type="ECO:0000313" key="8">
    <source>
        <dbReference type="Proteomes" id="UP001152749"/>
    </source>
</evidence>
<dbReference type="GO" id="GO:0006352">
    <property type="term" value="P:DNA-templated transcription initiation"/>
    <property type="evidence" value="ECO:0007669"/>
    <property type="project" value="InterPro"/>
</dbReference>
<dbReference type="RefSeq" id="WP_263362366.1">
    <property type="nucleotide sequence ID" value="NZ_OX336425.1"/>
</dbReference>
<evidence type="ECO:0000256" key="2">
    <source>
        <dbReference type="ARBA" id="ARBA00023015"/>
    </source>
</evidence>
<keyword evidence="4" id="KW-0804">Transcription</keyword>
<keyword evidence="2" id="KW-0805">Transcription regulation</keyword>
<reference evidence="7" key="1">
    <citation type="submission" date="2022-09" db="EMBL/GenBank/DDBJ databases">
        <authorList>
            <person name="Duchaud E."/>
        </authorList>
    </citation>
    <scope>NUCLEOTIDE SEQUENCE</scope>
    <source>
        <strain evidence="7">TRV642</strain>
    </source>
</reference>
<proteinExistence type="inferred from homology"/>